<organism evidence="1 2">
    <name type="scientific">Anoxybacterium hadale</name>
    <dbReference type="NCBI Taxonomy" id="3408580"/>
    <lineage>
        <taxon>Bacteria</taxon>
        <taxon>Bacillati</taxon>
        <taxon>Bacillota</taxon>
        <taxon>Clostridia</taxon>
        <taxon>Peptostreptococcales</taxon>
        <taxon>Anaerovoracaceae</taxon>
        <taxon>Anoxybacterium</taxon>
    </lineage>
</organism>
<gene>
    <name evidence="1" type="ORF">FRZ06_20810</name>
</gene>
<dbReference type="Proteomes" id="UP000594014">
    <property type="component" value="Chromosome"/>
</dbReference>
<evidence type="ECO:0000313" key="2">
    <source>
        <dbReference type="Proteomes" id="UP000594014"/>
    </source>
</evidence>
<protein>
    <submittedName>
        <fullName evidence="1">L-lactate dehydrogenase</fullName>
    </submittedName>
</protein>
<dbReference type="EMBL" id="CP042469">
    <property type="protein sequence ID" value="QOX65615.1"/>
    <property type="molecule type" value="Genomic_DNA"/>
</dbReference>
<keyword evidence="2" id="KW-1185">Reference proteome</keyword>
<sequence>MQNYGKIVIIGAGHVGSHCAMALAWRSVCSEIVLVDLDRKKAEAQALDVGDALSFLTANTEVRAGSYSDCSDADIVVIAIGEPRQPGQTRLDLLESSARMLNALIGELKQIEIRGIVVTITNPADIVADYVRRGLGMDRFRVFGTGTLLDTARLIRILSEETGAKRGEIRAFSLGEHGDSSMIPFSQVLIHGKPFESFAQLDKEVVLQRTRMSGMDIINGKNSTEFGIGQVLSLLCEGILRDEKMIFPLSVLLEGEYGQKEVHCGVPCRIGRNGIEEIVVLALSAEEQQQLNTSCEIIRKHIAMAQAAAPQNA</sequence>
<name>A0ACD1AGZ1_9FIRM</name>
<reference evidence="1" key="1">
    <citation type="submission" date="2019-08" db="EMBL/GenBank/DDBJ databases">
        <title>Genome sequence of Clostridiales bacterium MT110.</title>
        <authorList>
            <person name="Cao J."/>
        </authorList>
    </citation>
    <scope>NUCLEOTIDE SEQUENCE</scope>
    <source>
        <strain evidence="1">MT110</strain>
    </source>
</reference>
<proteinExistence type="predicted"/>
<evidence type="ECO:0000313" key="1">
    <source>
        <dbReference type="EMBL" id="QOX65615.1"/>
    </source>
</evidence>
<accession>A0ACD1AGZ1</accession>